<feature type="region of interest" description="Disordered" evidence="10">
    <location>
        <begin position="249"/>
        <end position="360"/>
    </location>
</feature>
<dbReference type="GO" id="GO:0005634">
    <property type="term" value="C:nucleus"/>
    <property type="evidence" value="ECO:0007669"/>
    <property type="project" value="UniProtKB-SubCell"/>
</dbReference>
<keyword evidence="6" id="KW-0804">Transcription</keyword>
<dbReference type="GO" id="GO:0000978">
    <property type="term" value="F:RNA polymerase II cis-regulatory region sequence-specific DNA binding"/>
    <property type="evidence" value="ECO:0007669"/>
    <property type="project" value="TreeGrafter"/>
</dbReference>
<comment type="subcellular location">
    <subcellularLocation>
        <location evidence="1 9">Nucleus</location>
    </subcellularLocation>
</comment>
<reference evidence="12" key="1">
    <citation type="submission" date="2012-09" db="EMBL/GenBank/DDBJ databases">
        <title>Evolutionarily Ancient Association of the FoxJ1 Transcription Factor with the Motile Ciliogenic Program.</title>
        <authorList>
            <person name="Vij S."/>
            <person name="Rink J."/>
            <person name="Ho H.K."/>
            <person name="Babu D."/>
            <person name="Eitel M."/>
            <person name="Narasimhan V."/>
            <person name="Tiku V."/>
            <person name="Westbrook J."/>
            <person name="Schierwater B."/>
            <person name="Roy S."/>
        </authorList>
    </citation>
    <scope>NUCLEOTIDE SEQUENCE</scope>
    <source>
        <strain evidence="12">Hawaii</strain>
    </source>
</reference>
<accession>K7QTX8</accession>
<keyword evidence="5" id="KW-0010">Activator</keyword>
<evidence type="ECO:0000256" key="8">
    <source>
        <dbReference type="ARBA" id="ARBA00034770"/>
    </source>
</evidence>
<dbReference type="EMBL" id="JX569795">
    <property type="protein sequence ID" value="AFV73346.1"/>
    <property type="molecule type" value="mRNA"/>
</dbReference>
<dbReference type="GO" id="GO:0030030">
    <property type="term" value="P:cell projection organization"/>
    <property type="evidence" value="ECO:0007669"/>
    <property type="project" value="UniProtKB-KW"/>
</dbReference>
<keyword evidence="2" id="KW-0970">Cilium biogenesis/degradation</keyword>
<dbReference type="InterPro" id="IPR001766">
    <property type="entry name" value="Fork_head_dom"/>
</dbReference>
<evidence type="ECO:0000256" key="5">
    <source>
        <dbReference type="ARBA" id="ARBA00023159"/>
    </source>
</evidence>
<dbReference type="PANTHER" id="PTHR46805:SF3">
    <property type="entry name" value="FORKHEAD BOX PROTEIN J1-B"/>
    <property type="match status" value="1"/>
</dbReference>
<proteinExistence type="evidence at transcript level"/>
<keyword evidence="4 9" id="KW-0238">DNA-binding</keyword>
<keyword evidence="7 9" id="KW-0539">Nucleus</keyword>
<dbReference type="CDD" id="cd20023">
    <property type="entry name" value="FH_FOXJ1"/>
    <property type="match status" value="1"/>
</dbReference>
<dbReference type="Pfam" id="PF00250">
    <property type="entry name" value="Forkhead"/>
    <property type="match status" value="1"/>
</dbReference>
<dbReference type="PANTHER" id="PTHR46805">
    <property type="entry name" value="FORKHEAD BOX PROTEIN J1"/>
    <property type="match status" value="1"/>
</dbReference>
<feature type="compositionally biased region" description="Polar residues" evidence="10">
    <location>
        <begin position="249"/>
        <end position="265"/>
    </location>
</feature>
<evidence type="ECO:0000256" key="2">
    <source>
        <dbReference type="ARBA" id="ARBA00022794"/>
    </source>
</evidence>
<dbReference type="GO" id="GO:0000981">
    <property type="term" value="F:DNA-binding transcription factor activity, RNA polymerase II-specific"/>
    <property type="evidence" value="ECO:0007669"/>
    <property type="project" value="TreeGrafter"/>
</dbReference>
<evidence type="ECO:0000256" key="7">
    <source>
        <dbReference type="ARBA" id="ARBA00023242"/>
    </source>
</evidence>
<evidence type="ECO:0000256" key="10">
    <source>
        <dbReference type="SAM" id="MobiDB-lite"/>
    </source>
</evidence>
<dbReference type="Gene3D" id="1.10.10.10">
    <property type="entry name" value="Winged helix-like DNA-binding domain superfamily/Winged helix DNA-binding domain"/>
    <property type="match status" value="1"/>
</dbReference>
<comment type="similarity">
    <text evidence="8">Belongs to the FOXJ1 family.</text>
</comment>
<dbReference type="PRINTS" id="PR00053">
    <property type="entry name" value="FORKHEAD"/>
</dbReference>
<dbReference type="InterPro" id="IPR030456">
    <property type="entry name" value="TF_fork_head_CS_2"/>
</dbReference>
<dbReference type="SMART" id="SM00339">
    <property type="entry name" value="FH"/>
    <property type="match status" value="1"/>
</dbReference>
<feature type="compositionally biased region" description="Basic and acidic residues" evidence="10">
    <location>
        <begin position="298"/>
        <end position="312"/>
    </location>
</feature>
<evidence type="ECO:0000313" key="12">
    <source>
        <dbReference type="EMBL" id="AFV73346.1"/>
    </source>
</evidence>
<gene>
    <name evidence="12" type="primary">foxJ1</name>
</gene>
<feature type="domain" description="Fork-head" evidence="11">
    <location>
        <begin position="112"/>
        <end position="206"/>
    </location>
</feature>
<dbReference type="PROSITE" id="PS50039">
    <property type="entry name" value="FORK_HEAD_3"/>
    <property type="match status" value="1"/>
</dbReference>
<evidence type="ECO:0000256" key="3">
    <source>
        <dbReference type="ARBA" id="ARBA00023015"/>
    </source>
</evidence>
<dbReference type="InterPro" id="IPR036388">
    <property type="entry name" value="WH-like_DNA-bd_sf"/>
</dbReference>
<feature type="region of interest" description="Disordered" evidence="10">
    <location>
        <begin position="499"/>
        <end position="518"/>
    </location>
</feature>
<dbReference type="InterPro" id="IPR047513">
    <property type="entry name" value="FOXJ1"/>
</dbReference>
<organism evidence="12">
    <name type="scientific">Placozoa sp. H4</name>
    <dbReference type="NCBI Taxonomy" id="1034858"/>
    <lineage>
        <taxon>Eukaryota</taxon>
        <taxon>Metazoa</taxon>
        <taxon>Placozoa</taxon>
    </lineage>
</organism>
<keyword evidence="3" id="KW-0805">Transcription regulation</keyword>
<feature type="DNA-binding region" description="Fork-head" evidence="9">
    <location>
        <begin position="112"/>
        <end position="206"/>
    </location>
</feature>
<dbReference type="SUPFAM" id="SSF46785">
    <property type="entry name" value="Winged helix' DNA-binding domain"/>
    <property type="match status" value="1"/>
</dbReference>
<dbReference type="InterPro" id="IPR047512">
    <property type="entry name" value="FH_FOXJ1"/>
</dbReference>
<evidence type="ECO:0000256" key="9">
    <source>
        <dbReference type="PROSITE-ProRule" id="PRU00089"/>
    </source>
</evidence>
<dbReference type="InterPro" id="IPR018122">
    <property type="entry name" value="TF_fork_head_CS_1"/>
</dbReference>
<dbReference type="FunFam" id="1.10.10.10:FF:000030">
    <property type="entry name" value="Forkhead box protein K2"/>
    <property type="match status" value="1"/>
</dbReference>
<feature type="compositionally biased region" description="Basic and acidic residues" evidence="10">
    <location>
        <begin position="345"/>
        <end position="357"/>
    </location>
</feature>
<feature type="compositionally biased region" description="Basic residues" evidence="10">
    <location>
        <begin position="333"/>
        <end position="344"/>
    </location>
</feature>
<name>K7QTX8_9METZ</name>
<evidence type="ECO:0000256" key="4">
    <source>
        <dbReference type="ARBA" id="ARBA00023125"/>
    </source>
</evidence>
<protein>
    <submittedName>
        <fullName evidence="12">Forkhead box protein J1</fullName>
    </submittedName>
</protein>
<dbReference type="PROSITE" id="PS00658">
    <property type="entry name" value="FORK_HEAD_2"/>
    <property type="match status" value="1"/>
</dbReference>
<dbReference type="InterPro" id="IPR036390">
    <property type="entry name" value="WH_DNA-bd_sf"/>
</dbReference>
<feature type="compositionally biased region" description="Basic residues" evidence="10">
    <location>
        <begin position="283"/>
        <end position="297"/>
    </location>
</feature>
<dbReference type="PROSITE" id="PS00657">
    <property type="entry name" value="FORK_HEAD_1"/>
    <property type="match status" value="1"/>
</dbReference>
<evidence type="ECO:0000256" key="6">
    <source>
        <dbReference type="ARBA" id="ARBA00023163"/>
    </source>
</evidence>
<evidence type="ECO:0000259" key="11">
    <source>
        <dbReference type="PROSITE" id="PS50039"/>
    </source>
</evidence>
<feature type="compositionally biased region" description="Basic residues" evidence="10">
    <location>
        <begin position="266"/>
        <end position="275"/>
    </location>
</feature>
<evidence type="ECO:0000256" key="1">
    <source>
        <dbReference type="ARBA" id="ARBA00004123"/>
    </source>
</evidence>
<sequence length="518" mass="59221">MACLLTYTNNKVATELAAQKLAENWKARNPDECNEDNGSPILGNLDDSLTSLNWLQNMNINLEQSTEKSNIINESLIQDQVKSGDISSNDCDLNEEENKPQEIDYKTDTNHKPPYSYATLICMAMKESKKSKITLSAIYNWIKENFMYYRIADPSWQNSIRHNLSLNKCFAKVPRKKDEPGKGGFWKIDPAHADMFVDGIFRKRRSCKENKDCCQIKKKIRALSNNNYCEAQVAPENETLVLKASDSSLEGSTGDFDQSMVSTGINKKKKQQKAHIKSDSKKVKNYRYYRQQCRKSKGVSDRDLNRSTVSDHQRKKKTDSNYSKNRKTINDIKHKKKLSSKRIRRSDQRVPESKLREESEEAALDNILERNFDWDTFLDQDTALSCNSQSPSRSSHESVDPSLFNISNMSDFQLSPPISHINCCDDDFATDDYIPEILPTDDPDVELMVRGFSCFPSSLDTFNDPLLDTNNSQDWQEQKSTQVSISEFLADPWSENKDGSDLFQSSSDKRSVNSVVLL</sequence>
<dbReference type="AlphaFoldDB" id="K7QTX8"/>